<evidence type="ECO:0000256" key="2">
    <source>
        <dbReference type="ARBA" id="ARBA00001964"/>
    </source>
</evidence>
<dbReference type="Proteomes" id="UP001303601">
    <property type="component" value="Chromosome"/>
</dbReference>
<dbReference type="SUPFAM" id="SSF52922">
    <property type="entry name" value="TK C-terminal domain-like"/>
    <property type="match status" value="1"/>
</dbReference>
<dbReference type="PANTHER" id="PTHR43522">
    <property type="entry name" value="TRANSKETOLASE"/>
    <property type="match status" value="1"/>
</dbReference>
<keyword evidence="8" id="KW-1185">Reference proteome</keyword>
<dbReference type="InterPro" id="IPR005474">
    <property type="entry name" value="Transketolase_N"/>
</dbReference>
<comment type="cofactor">
    <cofactor evidence="2">
        <name>thiamine diphosphate</name>
        <dbReference type="ChEBI" id="CHEBI:58937"/>
    </cofactor>
</comment>
<evidence type="ECO:0000256" key="4">
    <source>
        <dbReference type="ARBA" id="ARBA00049473"/>
    </source>
</evidence>
<comment type="catalytic activity">
    <reaction evidence="4">
        <text>D-sedoheptulose 7-phosphate + D-glyceraldehyde 3-phosphate = aldehydo-D-ribose 5-phosphate + D-xylulose 5-phosphate</text>
        <dbReference type="Rhea" id="RHEA:10508"/>
        <dbReference type="ChEBI" id="CHEBI:57483"/>
        <dbReference type="ChEBI" id="CHEBI:57737"/>
        <dbReference type="ChEBI" id="CHEBI:58273"/>
        <dbReference type="ChEBI" id="CHEBI:59776"/>
        <dbReference type="EC" id="2.2.1.1"/>
    </reaction>
</comment>
<evidence type="ECO:0000313" key="7">
    <source>
        <dbReference type="EMBL" id="WPB53718.1"/>
    </source>
</evidence>
<evidence type="ECO:0000259" key="5">
    <source>
        <dbReference type="Pfam" id="PF00456"/>
    </source>
</evidence>
<feature type="domain" description="Transketolase-like pyrimidine-binding" evidence="6">
    <location>
        <begin position="324"/>
        <end position="482"/>
    </location>
</feature>
<gene>
    <name evidence="7" type="ORF">R9B83_01865</name>
</gene>
<dbReference type="EMBL" id="CP137845">
    <property type="protein sequence ID" value="WPB53718.1"/>
    <property type="molecule type" value="Genomic_DNA"/>
</dbReference>
<evidence type="ECO:0000256" key="1">
    <source>
        <dbReference type="ARBA" id="ARBA00001946"/>
    </source>
</evidence>
<evidence type="ECO:0000256" key="3">
    <source>
        <dbReference type="ARBA" id="ARBA00007131"/>
    </source>
</evidence>
<dbReference type="InterPro" id="IPR005475">
    <property type="entry name" value="Transketolase-like_Pyr-bd"/>
</dbReference>
<evidence type="ECO:0000259" key="6">
    <source>
        <dbReference type="Pfam" id="PF02779"/>
    </source>
</evidence>
<proteinExistence type="inferred from homology"/>
<dbReference type="PANTHER" id="PTHR43522:SF2">
    <property type="entry name" value="TRANSKETOLASE 1-RELATED"/>
    <property type="match status" value="1"/>
</dbReference>
<evidence type="ECO:0000313" key="8">
    <source>
        <dbReference type="Proteomes" id="UP001303601"/>
    </source>
</evidence>
<name>A0ABZ0P9L6_9BACT</name>
<dbReference type="InterPro" id="IPR009014">
    <property type="entry name" value="Transketo_C/PFOR_II"/>
</dbReference>
<feature type="domain" description="Transketolase N-terminal" evidence="5">
    <location>
        <begin position="7"/>
        <end position="298"/>
    </location>
</feature>
<accession>A0ABZ0P9L6</accession>
<dbReference type="InterPro" id="IPR033247">
    <property type="entry name" value="Transketolase_fam"/>
</dbReference>
<sequence>MKRKLIDQLSVDNLKINALALIAKAKNGNPTVTISSAKIFHALFFYHLKFDLENPNWIARDRVVISSKEHLHLYYATLKILGKISEKEFENSCNENIVTFDKKTGFDFLPTSYGQNIGYAAGLAIAQSNIAKKYPEANHFTYVICTKSDIETGAAQEALEYIGLNCLENLIVLYDSNSIKAANLNSYQDNQKKYEALNFKYFLIKDANAKAIAKIISIAKKTKKPCFIEIKTSIQEGIYKEELASNKTKFLSKNTLEEIKEKSYFQKTNMFDSYPEVIEAYKEVFEKNHKKFNHWTNSDELTNFLNDEIKENTNDLKLKNNCSYLEASYSIINNLASKYENIFVASTELNSLANIHYLNGIYAANNLIARGLLTGKRELALTNIACGLAAHSNIRPFVFLATEYAHLAIQSIKLALALNLKIAFIISNENFGINSSINLNVDQLAALRTISDFEILRPCDENELRGAFEYYLNNTNKSVLIEVNQKIMPKFEETSKSNFKTGAYYLWENKENTHTIISSGADLEVIYEFAKRYKISLISASNINNLRFLKYDKNFAISFENQSTFGWSKYARFNIGINKFKYSANKNDLNYLTNLNIELIHNKILSIIEKAKK</sequence>
<dbReference type="SUPFAM" id="SSF52518">
    <property type="entry name" value="Thiamin diphosphate-binding fold (THDP-binding)"/>
    <property type="match status" value="2"/>
</dbReference>
<organism evidence="7 8">
    <name type="scientific">Metamycoplasma equirhinis</name>
    <dbReference type="NCBI Taxonomy" id="92402"/>
    <lineage>
        <taxon>Bacteria</taxon>
        <taxon>Bacillati</taxon>
        <taxon>Mycoplasmatota</taxon>
        <taxon>Mycoplasmoidales</taxon>
        <taxon>Metamycoplasmataceae</taxon>
        <taxon>Metamycoplasma</taxon>
    </lineage>
</organism>
<comment type="cofactor">
    <cofactor evidence="1">
        <name>Mg(2+)</name>
        <dbReference type="ChEBI" id="CHEBI:18420"/>
    </cofactor>
</comment>
<dbReference type="InterPro" id="IPR029061">
    <property type="entry name" value="THDP-binding"/>
</dbReference>
<reference evidence="7" key="1">
    <citation type="submission" date="2023-11" db="EMBL/GenBank/DDBJ databases">
        <title>Completed genome sequence of Mycoplasma equirhinis type strain M432/72.</title>
        <authorList>
            <person name="Spergser J."/>
        </authorList>
    </citation>
    <scope>NUCLEOTIDE SEQUENCE [LARGE SCALE GENOMIC DNA]</scope>
    <source>
        <strain evidence="7">M432/72</strain>
    </source>
</reference>
<dbReference type="GeneID" id="94493618"/>
<dbReference type="RefSeq" id="WP_140031470.1">
    <property type="nucleotide sequence ID" value="NZ_CP137845.1"/>
</dbReference>
<dbReference type="Pfam" id="PF00456">
    <property type="entry name" value="Transketolase_N"/>
    <property type="match status" value="1"/>
</dbReference>
<dbReference type="Gene3D" id="3.40.50.970">
    <property type="match status" value="2"/>
</dbReference>
<protein>
    <submittedName>
        <fullName evidence="7">Transketolase</fullName>
    </submittedName>
</protein>
<comment type="similarity">
    <text evidence="3">Belongs to the transketolase family.</text>
</comment>
<dbReference type="Pfam" id="PF02779">
    <property type="entry name" value="Transket_pyr"/>
    <property type="match status" value="1"/>
</dbReference>
<dbReference type="Gene3D" id="3.40.50.920">
    <property type="match status" value="1"/>
</dbReference>